<sequence>MKTQAILFVVASYAVVGEAAVCWTNGFNMLLGGQPWGSNCQQQALPVAPIPPVVPVNPCPPPPAPVTVTATSTVTTTSVSTTTETSTTTTTQTQTSFGINPTLAASASSVCMGLNPPRATPLFDQNGSPKCCGPVMGVLPNGSIGQVCP</sequence>
<name>A0AAJ0BWB3_9PEZI</name>
<feature type="signal peptide" evidence="1">
    <location>
        <begin position="1"/>
        <end position="19"/>
    </location>
</feature>
<evidence type="ECO:0008006" key="4">
    <source>
        <dbReference type="Google" id="ProtNLM"/>
    </source>
</evidence>
<keyword evidence="3" id="KW-1185">Reference proteome</keyword>
<feature type="chain" id="PRO_5042479839" description="Hydrophobin" evidence="1">
    <location>
        <begin position="20"/>
        <end position="149"/>
    </location>
</feature>
<dbReference type="EMBL" id="MU839029">
    <property type="protein sequence ID" value="KAK1763281.1"/>
    <property type="molecule type" value="Genomic_DNA"/>
</dbReference>
<accession>A0AAJ0BWB3</accession>
<dbReference type="Proteomes" id="UP001244011">
    <property type="component" value="Unassembled WGS sequence"/>
</dbReference>
<evidence type="ECO:0000313" key="2">
    <source>
        <dbReference type="EMBL" id="KAK1763281.1"/>
    </source>
</evidence>
<comment type="caution">
    <text evidence="2">The sequence shown here is derived from an EMBL/GenBank/DDBJ whole genome shotgun (WGS) entry which is preliminary data.</text>
</comment>
<proteinExistence type="predicted"/>
<organism evidence="2 3">
    <name type="scientific">Phialemonium atrogriseum</name>
    <dbReference type="NCBI Taxonomy" id="1093897"/>
    <lineage>
        <taxon>Eukaryota</taxon>
        <taxon>Fungi</taxon>
        <taxon>Dikarya</taxon>
        <taxon>Ascomycota</taxon>
        <taxon>Pezizomycotina</taxon>
        <taxon>Sordariomycetes</taxon>
        <taxon>Sordariomycetidae</taxon>
        <taxon>Cephalothecales</taxon>
        <taxon>Cephalothecaceae</taxon>
        <taxon>Phialemonium</taxon>
    </lineage>
</organism>
<dbReference type="GeneID" id="85312255"/>
<evidence type="ECO:0000256" key="1">
    <source>
        <dbReference type="SAM" id="SignalP"/>
    </source>
</evidence>
<gene>
    <name evidence="2" type="ORF">QBC33DRAFT_550285</name>
</gene>
<reference evidence="2" key="1">
    <citation type="submission" date="2023-06" db="EMBL/GenBank/DDBJ databases">
        <title>Genome-scale phylogeny and comparative genomics of the fungal order Sordariales.</title>
        <authorList>
            <consortium name="Lawrence Berkeley National Laboratory"/>
            <person name="Hensen N."/>
            <person name="Bonometti L."/>
            <person name="Westerberg I."/>
            <person name="Brannstrom I.O."/>
            <person name="Guillou S."/>
            <person name="Cros-Aarteil S."/>
            <person name="Calhoun S."/>
            <person name="Haridas S."/>
            <person name="Kuo A."/>
            <person name="Mondo S."/>
            <person name="Pangilinan J."/>
            <person name="Riley R."/>
            <person name="Labutti K."/>
            <person name="Andreopoulos B."/>
            <person name="Lipzen A."/>
            <person name="Chen C."/>
            <person name="Yanf M."/>
            <person name="Daum C."/>
            <person name="Ng V."/>
            <person name="Clum A."/>
            <person name="Steindorff A."/>
            <person name="Ohm R."/>
            <person name="Martin F."/>
            <person name="Silar P."/>
            <person name="Natvig D."/>
            <person name="Lalanne C."/>
            <person name="Gautier V."/>
            <person name="Ament-Velasquez S.L."/>
            <person name="Kruys A."/>
            <person name="Hutchinson M.I."/>
            <person name="Powell A.J."/>
            <person name="Barry K."/>
            <person name="Miller A.N."/>
            <person name="Grigoriev I.V."/>
            <person name="Debuchy R."/>
            <person name="Gladieux P."/>
            <person name="Thoren M.H."/>
            <person name="Johannesson H."/>
        </authorList>
    </citation>
    <scope>NUCLEOTIDE SEQUENCE</scope>
    <source>
        <strain evidence="2">8032-3</strain>
    </source>
</reference>
<keyword evidence="1" id="KW-0732">Signal</keyword>
<protein>
    <recommendedName>
        <fullName evidence="4">Hydrophobin</fullName>
    </recommendedName>
</protein>
<dbReference type="AlphaFoldDB" id="A0AAJ0BWB3"/>
<evidence type="ECO:0000313" key="3">
    <source>
        <dbReference type="Proteomes" id="UP001244011"/>
    </source>
</evidence>
<dbReference type="RefSeq" id="XP_060279494.1">
    <property type="nucleotide sequence ID" value="XM_060429068.1"/>
</dbReference>